<keyword evidence="3" id="KW-1185">Reference proteome</keyword>
<evidence type="ECO:0008006" key="4">
    <source>
        <dbReference type="Google" id="ProtNLM"/>
    </source>
</evidence>
<protein>
    <recommendedName>
        <fullName evidence="4">Secreted protein</fullName>
    </recommendedName>
</protein>
<dbReference type="Proteomes" id="UP001066276">
    <property type="component" value="Chromosome 5"/>
</dbReference>
<keyword evidence="1" id="KW-0732">Signal</keyword>
<feature type="signal peptide" evidence="1">
    <location>
        <begin position="1"/>
        <end position="18"/>
    </location>
</feature>
<gene>
    <name evidence="2" type="ORF">NDU88_005145</name>
</gene>
<reference evidence="2" key="1">
    <citation type="journal article" date="2022" name="bioRxiv">
        <title>Sequencing and chromosome-scale assembly of the giantPleurodeles waltlgenome.</title>
        <authorList>
            <person name="Brown T."/>
            <person name="Elewa A."/>
            <person name="Iarovenko S."/>
            <person name="Subramanian E."/>
            <person name="Araus A.J."/>
            <person name="Petzold A."/>
            <person name="Susuki M."/>
            <person name="Suzuki K.-i.T."/>
            <person name="Hayashi T."/>
            <person name="Toyoda A."/>
            <person name="Oliveira C."/>
            <person name="Osipova E."/>
            <person name="Leigh N.D."/>
            <person name="Simon A."/>
            <person name="Yun M.H."/>
        </authorList>
    </citation>
    <scope>NUCLEOTIDE SEQUENCE</scope>
    <source>
        <strain evidence="2">20211129_DDA</strain>
        <tissue evidence="2">Liver</tissue>
    </source>
</reference>
<comment type="caution">
    <text evidence="2">The sequence shown here is derived from an EMBL/GenBank/DDBJ whole genome shotgun (WGS) entry which is preliminary data.</text>
</comment>
<sequence length="69" mass="7814">MRKSHNSCLRFLLPLSAAEPLWVIFPVAALPAVQDLHPCLKKHQDESPKACPSCENERRDKETALLEYA</sequence>
<organism evidence="2 3">
    <name type="scientific">Pleurodeles waltl</name>
    <name type="common">Iberian ribbed newt</name>
    <dbReference type="NCBI Taxonomy" id="8319"/>
    <lineage>
        <taxon>Eukaryota</taxon>
        <taxon>Metazoa</taxon>
        <taxon>Chordata</taxon>
        <taxon>Craniata</taxon>
        <taxon>Vertebrata</taxon>
        <taxon>Euteleostomi</taxon>
        <taxon>Amphibia</taxon>
        <taxon>Batrachia</taxon>
        <taxon>Caudata</taxon>
        <taxon>Salamandroidea</taxon>
        <taxon>Salamandridae</taxon>
        <taxon>Pleurodelinae</taxon>
        <taxon>Pleurodeles</taxon>
    </lineage>
</organism>
<feature type="chain" id="PRO_5043608414" description="Secreted protein" evidence="1">
    <location>
        <begin position="19"/>
        <end position="69"/>
    </location>
</feature>
<dbReference type="EMBL" id="JANPWB010000009">
    <property type="protein sequence ID" value="KAJ1152370.1"/>
    <property type="molecule type" value="Genomic_DNA"/>
</dbReference>
<evidence type="ECO:0000313" key="2">
    <source>
        <dbReference type="EMBL" id="KAJ1152370.1"/>
    </source>
</evidence>
<name>A0AAV7RK77_PLEWA</name>
<evidence type="ECO:0000256" key="1">
    <source>
        <dbReference type="SAM" id="SignalP"/>
    </source>
</evidence>
<dbReference type="AlphaFoldDB" id="A0AAV7RK77"/>
<accession>A0AAV7RK77</accession>
<proteinExistence type="predicted"/>
<evidence type="ECO:0000313" key="3">
    <source>
        <dbReference type="Proteomes" id="UP001066276"/>
    </source>
</evidence>